<dbReference type="RefSeq" id="XP_005717171.1">
    <property type="nucleotide sequence ID" value="XM_005717114.1"/>
</dbReference>
<dbReference type="Gramene" id="CDF37352">
    <property type="protein sequence ID" value="CDF37352"/>
    <property type="gene ID" value="CHC_T00005496001"/>
</dbReference>
<organism evidence="2 3">
    <name type="scientific">Chondrus crispus</name>
    <name type="common">Carrageen Irish moss</name>
    <name type="synonym">Polymorpha crispa</name>
    <dbReference type="NCBI Taxonomy" id="2769"/>
    <lineage>
        <taxon>Eukaryota</taxon>
        <taxon>Rhodophyta</taxon>
        <taxon>Florideophyceae</taxon>
        <taxon>Rhodymeniophycidae</taxon>
        <taxon>Gigartinales</taxon>
        <taxon>Gigartinaceae</taxon>
        <taxon>Chondrus</taxon>
    </lineage>
</organism>
<evidence type="ECO:0000313" key="3">
    <source>
        <dbReference type="Proteomes" id="UP000012073"/>
    </source>
</evidence>
<proteinExistence type="predicted"/>
<feature type="compositionally biased region" description="Polar residues" evidence="1">
    <location>
        <begin position="20"/>
        <end position="30"/>
    </location>
</feature>
<accession>R7QFP8</accession>
<evidence type="ECO:0000256" key="1">
    <source>
        <dbReference type="SAM" id="MobiDB-lite"/>
    </source>
</evidence>
<dbReference type="Proteomes" id="UP000012073">
    <property type="component" value="Unassembled WGS sequence"/>
</dbReference>
<keyword evidence="3" id="KW-1185">Reference proteome</keyword>
<evidence type="ECO:0000313" key="2">
    <source>
        <dbReference type="EMBL" id="CDF37352.1"/>
    </source>
</evidence>
<name>R7QFP8_CHOCR</name>
<dbReference type="AlphaFoldDB" id="R7QFP8"/>
<dbReference type="GeneID" id="17324887"/>
<sequence length="43" mass="4755">MKSSLRKKLLINTHTSGPTTLHITQNFTDSSSERTTKSIIPAI</sequence>
<gene>
    <name evidence="2" type="ORF">CHC_T00005496001</name>
</gene>
<protein>
    <submittedName>
        <fullName evidence="2">Uncharacterized protein</fullName>
    </submittedName>
</protein>
<dbReference type="EMBL" id="HG001832">
    <property type="protein sequence ID" value="CDF37352.1"/>
    <property type="molecule type" value="Genomic_DNA"/>
</dbReference>
<feature type="region of interest" description="Disordered" evidence="1">
    <location>
        <begin position="20"/>
        <end position="43"/>
    </location>
</feature>
<reference evidence="3" key="1">
    <citation type="journal article" date="2013" name="Proc. Natl. Acad. Sci. U.S.A.">
        <title>Genome structure and metabolic features in the red seaweed Chondrus crispus shed light on evolution of the Archaeplastida.</title>
        <authorList>
            <person name="Collen J."/>
            <person name="Porcel B."/>
            <person name="Carre W."/>
            <person name="Ball S.G."/>
            <person name="Chaparro C."/>
            <person name="Tonon T."/>
            <person name="Barbeyron T."/>
            <person name="Michel G."/>
            <person name="Noel B."/>
            <person name="Valentin K."/>
            <person name="Elias M."/>
            <person name="Artiguenave F."/>
            <person name="Arun A."/>
            <person name="Aury J.M."/>
            <person name="Barbosa-Neto J.F."/>
            <person name="Bothwell J.H."/>
            <person name="Bouget F.Y."/>
            <person name="Brillet L."/>
            <person name="Cabello-Hurtado F."/>
            <person name="Capella-Gutierrez S."/>
            <person name="Charrier B."/>
            <person name="Cladiere L."/>
            <person name="Cock J.M."/>
            <person name="Coelho S.M."/>
            <person name="Colleoni C."/>
            <person name="Czjzek M."/>
            <person name="Da Silva C."/>
            <person name="Delage L."/>
            <person name="Denoeud F."/>
            <person name="Deschamps P."/>
            <person name="Dittami S.M."/>
            <person name="Gabaldon T."/>
            <person name="Gachon C.M."/>
            <person name="Groisillier A."/>
            <person name="Herve C."/>
            <person name="Jabbari K."/>
            <person name="Katinka M."/>
            <person name="Kloareg B."/>
            <person name="Kowalczyk N."/>
            <person name="Labadie K."/>
            <person name="Leblanc C."/>
            <person name="Lopez P.J."/>
            <person name="McLachlan D.H."/>
            <person name="Meslet-Cladiere L."/>
            <person name="Moustafa A."/>
            <person name="Nehr Z."/>
            <person name="Nyvall Collen P."/>
            <person name="Panaud O."/>
            <person name="Partensky F."/>
            <person name="Poulain J."/>
            <person name="Rensing S.A."/>
            <person name="Rousvoal S."/>
            <person name="Samson G."/>
            <person name="Symeonidi A."/>
            <person name="Weissenbach J."/>
            <person name="Zambounis A."/>
            <person name="Wincker P."/>
            <person name="Boyen C."/>
        </authorList>
    </citation>
    <scope>NUCLEOTIDE SEQUENCE [LARGE SCALE GENOMIC DNA]</scope>
    <source>
        <strain evidence="3">cv. Stackhouse</strain>
    </source>
</reference>
<dbReference type="KEGG" id="ccp:CHC_T00005496001"/>